<comment type="caution">
    <text evidence="1">The sequence shown here is derived from an EMBL/GenBank/DDBJ whole genome shotgun (WGS) entry which is preliminary data.</text>
</comment>
<dbReference type="SUPFAM" id="SSF51445">
    <property type="entry name" value="(Trans)glycosidases"/>
    <property type="match status" value="1"/>
</dbReference>
<protein>
    <submittedName>
        <fullName evidence="1">Uncharacterized protein</fullName>
    </submittedName>
</protein>
<sequence>MTLRKRANRLLLIVGLLAVATLFIFITDFSGGRQPIWGVTFSRSYALDLQLDWQQTYLALLDELHISHIRLSAYWDEIEAVRGEFDFSDLDWQIEQAASRSRSIVLVVGRRLPRWPECHDPSWLKHLPSDETENELFELIETTVKRYQSNEAVVMWQVENEPLFTWFGFCPPPNRDFLLREVALVKSLDPGRPVLVTDSGELSTWQSVSEIGDVLGTTLYRVVWNERFGFFDYWFLPPAYYRWKADITKKINPNIDEVIISELQMEPWTFDKRMIELTREEQEQSFNLSRFQKNITYARRVGAPAVYLWGAEYWYWLKLQGQPAIWEEAKSLWFD</sequence>
<proteinExistence type="predicted"/>
<evidence type="ECO:0000313" key="1">
    <source>
        <dbReference type="EMBL" id="OGY48141.1"/>
    </source>
</evidence>
<dbReference type="EMBL" id="MHIG01000003">
    <property type="protein sequence ID" value="OGY48141.1"/>
    <property type="molecule type" value="Genomic_DNA"/>
</dbReference>
<dbReference type="AlphaFoldDB" id="A0A1G1Y7D8"/>
<dbReference type="Gene3D" id="3.20.20.80">
    <property type="entry name" value="Glycosidases"/>
    <property type="match status" value="1"/>
</dbReference>
<dbReference type="InterPro" id="IPR017853">
    <property type="entry name" value="GH"/>
</dbReference>
<organism evidence="1 2">
    <name type="scientific">Candidatus Buchananbacteria bacterium RIFCSPHIGHO2_01_FULL_47_11b</name>
    <dbReference type="NCBI Taxonomy" id="1797537"/>
    <lineage>
        <taxon>Bacteria</taxon>
        <taxon>Candidatus Buchananiibacteriota</taxon>
    </lineage>
</organism>
<accession>A0A1G1Y7D8</accession>
<reference evidence="1 2" key="1">
    <citation type="journal article" date="2016" name="Nat. Commun.">
        <title>Thousands of microbial genomes shed light on interconnected biogeochemical processes in an aquifer system.</title>
        <authorList>
            <person name="Anantharaman K."/>
            <person name="Brown C.T."/>
            <person name="Hug L.A."/>
            <person name="Sharon I."/>
            <person name="Castelle C.J."/>
            <person name="Probst A.J."/>
            <person name="Thomas B.C."/>
            <person name="Singh A."/>
            <person name="Wilkins M.J."/>
            <person name="Karaoz U."/>
            <person name="Brodie E.L."/>
            <person name="Williams K.H."/>
            <person name="Hubbard S.S."/>
            <person name="Banfield J.F."/>
        </authorList>
    </citation>
    <scope>NUCLEOTIDE SEQUENCE [LARGE SCALE GENOMIC DNA]</scope>
</reference>
<dbReference type="Proteomes" id="UP000178385">
    <property type="component" value="Unassembled WGS sequence"/>
</dbReference>
<name>A0A1G1Y7D8_9BACT</name>
<gene>
    <name evidence="1" type="ORF">A2840_02160</name>
</gene>
<evidence type="ECO:0000313" key="2">
    <source>
        <dbReference type="Proteomes" id="UP000178385"/>
    </source>
</evidence>